<evidence type="ECO:0000259" key="2">
    <source>
        <dbReference type="PROSITE" id="PS50206"/>
    </source>
</evidence>
<sequence length="150" mass="16067">MKISIAVSAILILMGLSGVIKGELTPTSIGLIVIGLVSGVFAYMKNLKDAKYRIDADSARNMVKSEEAVLVDVRESNEYESGHIPGSVSVPLSVLDGKIEKTVKDKNKTVIVYCQSGGRSAMALRALVGKGYTSVYDLGGINSWPYEIEP</sequence>
<dbReference type="Proteomes" id="UP000004594">
    <property type="component" value="Unassembled WGS sequence"/>
</dbReference>
<evidence type="ECO:0000313" key="3">
    <source>
        <dbReference type="EMBL" id="EFR42389.1"/>
    </source>
</evidence>
<evidence type="ECO:0000313" key="4">
    <source>
        <dbReference type="Proteomes" id="UP000004594"/>
    </source>
</evidence>
<accession>E4L9Y7</accession>
<gene>
    <name evidence="3" type="ORF">HMPREF9220_0148</name>
</gene>
<comment type="caution">
    <text evidence="3">The sequence shown here is derived from an EMBL/GenBank/DDBJ whole genome shotgun (WGS) entry which is preliminary data.</text>
</comment>
<dbReference type="eggNOG" id="COG0607">
    <property type="taxonomic scope" value="Bacteria"/>
</dbReference>
<keyword evidence="1" id="KW-0812">Transmembrane</keyword>
<protein>
    <submittedName>
        <fullName evidence="3">Rhodanese-like protein</fullName>
    </submittedName>
</protein>
<dbReference type="AlphaFoldDB" id="E4L9Y7"/>
<dbReference type="PROSITE" id="PS50206">
    <property type="entry name" value="RHODANESE_3"/>
    <property type="match status" value="1"/>
</dbReference>
<feature type="transmembrane region" description="Helical" evidence="1">
    <location>
        <begin position="27"/>
        <end position="44"/>
    </location>
</feature>
<dbReference type="PANTHER" id="PTHR43031">
    <property type="entry name" value="FAD-DEPENDENT OXIDOREDUCTASE"/>
    <property type="match status" value="1"/>
</dbReference>
<reference evidence="3 4" key="1">
    <citation type="submission" date="2010-11" db="EMBL/GenBank/DDBJ databases">
        <authorList>
            <person name="Durkin A.S."/>
            <person name="Madupu R."/>
            <person name="Torralba M."/>
            <person name="Gillis M."/>
            <person name="Methe B."/>
            <person name="Sutton G."/>
            <person name="Nelson K.E."/>
        </authorList>
    </citation>
    <scope>NUCLEOTIDE SEQUENCE [LARGE SCALE GENOMIC DNA]</scope>
    <source>
        <strain evidence="3 4">UPII 345-E</strain>
    </source>
</reference>
<dbReference type="SUPFAM" id="SSF52821">
    <property type="entry name" value="Rhodanese/Cell cycle control phosphatase"/>
    <property type="match status" value="1"/>
</dbReference>
<dbReference type="SMART" id="SM00450">
    <property type="entry name" value="RHOD"/>
    <property type="match status" value="1"/>
</dbReference>
<dbReference type="Gene3D" id="3.40.250.10">
    <property type="entry name" value="Rhodanese-like domain"/>
    <property type="match status" value="1"/>
</dbReference>
<dbReference type="InterPro" id="IPR036873">
    <property type="entry name" value="Rhodanese-like_dom_sf"/>
</dbReference>
<organism evidence="3 4">
    <name type="scientific">Dialister micraerophilus UPII 345-E</name>
    <dbReference type="NCBI Taxonomy" id="910314"/>
    <lineage>
        <taxon>Bacteria</taxon>
        <taxon>Bacillati</taxon>
        <taxon>Bacillota</taxon>
        <taxon>Negativicutes</taxon>
        <taxon>Veillonellales</taxon>
        <taxon>Veillonellaceae</taxon>
        <taxon>Dialister</taxon>
    </lineage>
</organism>
<keyword evidence="1" id="KW-1133">Transmembrane helix</keyword>
<dbReference type="PANTHER" id="PTHR43031:SF1">
    <property type="entry name" value="PYRIDINE NUCLEOTIDE-DISULPHIDE OXIDOREDUCTASE"/>
    <property type="match status" value="1"/>
</dbReference>
<keyword evidence="1" id="KW-0472">Membrane</keyword>
<dbReference type="CDD" id="cd00158">
    <property type="entry name" value="RHOD"/>
    <property type="match status" value="1"/>
</dbReference>
<feature type="domain" description="Rhodanese" evidence="2">
    <location>
        <begin position="64"/>
        <end position="150"/>
    </location>
</feature>
<dbReference type="EMBL" id="AENT01000025">
    <property type="protein sequence ID" value="EFR42389.1"/>
    <property type="molecule type" value="Genomic_DNA"/>
</dbReference>
<dbReference type="InterPro" id="IPR001763">
    <property type="entry name" value="Rhodanese-like_dom"/>
</dbReference>
<dbReference type="OrthoDB" id="9800872at2"/>
<dbReference type="InterPro" id="IPR050229">
    <property type="entry name" value="GlpE_sulfurtransferase"/>
</dbReference>
<dbReference type="RefSeq" id="WP_007554964.1">
    <property type="nucleotide sequence ID" value="NZ_AENT01000025.1"/>
</dbReference>
<evidence type="ECO:0000256" key="1">
    <source>
        <dbReference type="SAM" id="Phobius"/>
    </source>
</evidence>
<dbReference type="Pfam" id="PF00581">
    <property type="entry name" value="Rhodanese"/>
    <property type="match status" value="1"/>
</dbReference>
<proteinExistence type="predicted"/>
<name>E4L9Y7_9FIRM</name>